<keyword evidence="2 5" id="KW-0732">Signal</keyword>
<keyword evidence="3" id="KW-0472">Membrane</keyword>
<evidence type="ECO:0000259" key="6">
    <source>
        <dbReference type="Pfam" id="PF00263"/>
    </source>
</evidence>
<keyword evidence="8" id="KW-1185">Reference proteome</keyword>
<sequence length="454" mass="48305">MTPSKRLLALAALALALPACAHAQTAVPAPTGPSPRAEIQRVGEHVSLVFRDTPIAQLFEMISRKERINIVLGRGVSGNVSIDLYDLPLRRAIYAIAEAGGYLVSEREGGYYISDPKAASTAGMALAPMQVKTMKVVYSDPKIAGDILSKYVSVGGTITVLESRRTLVVEDTAQGLLRIAALLRDIDTQPQQILIEAKILQITLDRTEAFGIDWTRVFNASTGSTGGTTGLATKGSAGLFLNVVNRNVEVYLSALSNKGRVHTLATPKLLALENQEATTTIGDELGYRLTTTINNVTAESIKFLETGVILRVTPSVDNNGHILMKIRPEVSTGTVSAGIPSKSTTQVDTQLVAEDGQAVLIGGLIKSGNGYRRLGVPGLADLPLVGRLFSSVEDTTTATETIVVITPRIVPLNQDAAARAMVDKVREAEDFLSGRAKSVEQKIDTQSPGVAEKP</sequence>
<comment type="caution">
    <text evidence="7">The sequence shown here is derived from an EMBL/GenBank/DDBJ whole genome shotgun (WGS) entry which is preliminary data.</text>
</comment>
<protein>
    <recommendedName>
        <fullName evidence="6">Type II/III secretion system secretin-like domain-containing protein</fullName>
    </recommendedName>
</protein>
<dbReference type="InterPro" id="IPR001775">
    <property type="entry name" value="GspD/PilQ"/>
</dbReference>
<accession>A0ABX0FKX3</accession>
<evidence type="ECO:0000313" key="8">
    <source>
        <dbReference type="Proteomes" id="UP000666369"/>
    </source>
</evidence>
<feature type="chain" id="PRO_5047111021" description="Type II/III secretion system secretin-like domain-containing protein" evidence="5">
    <location>
        <begin position="24"/>
        <end position="454"/>
    </location>
</feature>
<feature type="signal peptide" evidence="5">
    <location>
        <begin position="1"/>
        <end position="23"/>
    </location>
</feature>
<dbReference type="PRINTS" id="PR00811">
    <property type="entry name" value="BCTERIALGSPD"/>
</dbReference>
<gene>
    <name evidence="7" type="ORF">GW587_13365</name>
</gene>
<evidence type="ECO:0000256" key="1">
    <source>
        <dbReference type="ARBA" id="ARBA00004370"/>
    </source>
</evidence>
<evidence type="ECO:0000256" key="2">
    <source>
        <dbReference type="ARBA" id="ARBA00022729"/>
    </source>
</evidence>
<comment type="subcellular location">
    <subcellularLocation>
        <location evidence="1">Membrane</location>
    </subcellularLocation>
</comment>
<comment type="similarity">
    <text evidence="4">Belongs to the bacterial secretin family.</text>
</comment>
<evidence type="ECO:0000313" key="7">
    <source>
        <dbReference type="EMBL" id="NGZ85241.1"/>
    </source>
</evidence>
<name>A0ABX0FKX3_9BURK</name>
<dbReference type="Pfam" id="PF00263">
    <property type="entry name" value="Secretin"/>
    <property type="match status" value="1"/>
</dbReference>
<reference evidence="7 8" key="1">
    <citation type="submission" date="2020-01" db="EMBL/GenBank/DDBJ databases">
        <authorList>
            <person name="Lee S.D."/>
        </authorList>
    </citation>
    <scope>NUCLEOTIDE SEQUENCE [LARGE SCALE GENOMIC DNA]</scope>
    <source>
        <strain evidence="7 8">SAP-35</strain>
    </source>
</reference>
<dbReference type="InterPro" id="IPR004846">
    <property type="entry name" value="T2SS/T3SS_dom"/>
</dbReference>
<dbReference type="Gene3D" id="3.30.1370.120">
    <property type="match status" value="1"/>
</dbReference>
<dbReference type="Proteomes" id="UP000666369">
    <property type="component" value="Unassembled WGS sequence"/>
</dbReference>
<evidence type="ECO:0000256" key="5">
    <source>
        <dbReference type="SAM" id="SignalP"/>
    </source>
</evidence>
<dbReference type="EMBL" id="JAADJT010000005">
    <property type="protein sequence ID" value="NGZ85241.1"/>
    <property type="molecule type" value="Genomic_DNA"/>
</dbReference>
<dbReference type="Gene3D" id="3.30.1370.130">
    <property type="match status" value="1"/>
</dbReference>
<feature type="domain" description="Type II/III secretion system secretin-like" evidence="6">
    <location>
        <begin position="254"/>
        <end position="410"/>
    </location>
</feature>
<dbReference type="InterPro" id="IPR038591">
    <property type="entry name" value="NolW-like_sf"/>
</dbReference>
<dbReference type="InterPro" id="IPR050810">
    <property type="entry name" value="Bact_Secretion_Sys_Channel"/>
</dbReference>
<evidence type="ECO:0000256" key="3">
    <source>
        <dbReference type="ARBA" id="ARBA00023136"/>
    </source>
</evidence>
<proteinExistence type="inferred from homology"/>
<dbReference type="PANTHER" id="PTHR30332">
    <property type="entry name" value="PROBABLE GENERAL SECRETION PATHWAY PROTEIN D"/>
    <property type="match status" value="1"/>
</dbReference>
<dbReference type="RefSeq" id="WP_166103522.1">
    <property type="nucleotide sequence ID" value="NZ_JAADJT010000005.1"/>
</dbReference>
<dbReference type="PANTHER" id="PTHR30332:SF24">
    <property type="entry name" value="SECRETIN GSPD-RELATED"/>
    <property type="match status" value="1"/>
</dbReference>
<reference evidence="8" key="2">
    <citation type="submission" date="2023-07" db="EMBL/GenBank/DDBJ databases">
        <title>Duganella aceri sp. nov., isolated from tree sap.</title>
        <authorList>
            <person name="Kim I.S."/>
        </authorList>
    </citation>
    <scope>NUCLEOTIDE SEQUENCE [LARGE SCALE GENOMIC DNA]</scope>
    <source>
        <strain evidence="8">SAP-35</strain>
    </source>
</reference>
<organism evidence="7 8">
    <name type="scientific">Duganella aceris</name>
    <dbReference type="NCBI Taxonomy" id="2703883"/>
    <lineage>
        <taxon>Bacteria</taxon>
        <taxon>Pseudomonadati</taxon>
        <taxon>Pseudomonadota</taxon>
        <taxon>Betaproteobacteria</taxon>
        <taxon>Burkholderiales</taxon>
        <taxon>Oxalobacteraceae</taxon>
        <taxon>Telluria group</taxon>
        <taxon>Duganella</taxon>
    </lineage>
</organism>
<evidence type="ECO:0000256" key="4">
    <source>
        <dbReference type="RuleBase" id="RU004003"/>
    </source>
</evidence>